<dbReference type="InterPro" id="IPR029016">
    <property type="entry name" value="GAF-like_dom_sf"/>
</dbReference>
<proteinExistence type="predicted"/>
<evidence type="ECO:0000313" key="2">
    <source>
        <dbReference type="EMBL" id="WCE69906.1"/>
    </source>
</evidence>
<evidence type="ECO:0000259" key="1">
    <source>
        <dbReference type="Pfam" id="PF13185"/>
    </source>
</evidence>
<evidence type="ECO:0000313" key="3">
    <source>
        <dbReference type="Proteomes" id="UP001210770"/>
    </source>
</evidence>
<gene>
    <name evidence="2" type="ORF">PL336_14055</name>
</gene>
<accession>A0AAX3LMR5</accession>
<dbReference type="RefSeq" id="WP_271688277.1">
    <property type="nucleotide sequence ID" value="NZ_CP116423.1"/>
</dbReference>
<organism evidence="2 3">
    <name type="scientific">Sulfitobacter faviae</name>
    <dbReference type="NCBI Taxonomy" id="1775881"/>
    <lineage>
        <taxon>Bacteria</taxon>
        <taxon>Pseudomonadati</taxon>
        <taxon>Pseudomonadota</taxon>
        <taxon>Alphaproteobacteria</taxon>
        <taxon>Rhodobacterales</taxon>
        <taxon>Roseobacteraceae</taxon>
        <taxon>Sulfitobacter</taxon>
    </lineage>
</organism>
<name>A0AAX3LMR5_9RHOB</name>
<reference evidence="2" key="1">
    <citation type="submission" date="2023-01" db="EMBL/GenBank/DDBJ databases">
        <title>Comparative genomic analysis of cold water coral derived Sulfitobacter faviae: insights into their metabolism and habitat adaptation.</title>
        <authorList>
            <person name="Guo Y."/>
            <person name="Lin S."/>
            <person name="Huang Z."/>
            <person name="Tang K."/>
            <person name="Wang X."/>
        </authorList>
    </citation>
    <scope>NUCLEOTIDE SEQUENCE</scope>
    <source>
        <strain evidence="2">SCSIO W_1865</strain>
    </source>
</reference>
<dbReference type="InterPro" id="IPR003018">
    <property type="entry name" value="GAF"/>
</dbReference>
<dbReference type="SUPFAM" id="SSF55781">
    <property type="entry name" value="GAF domain-like"/>
    <property type="match status" value="1"/>
</dbReference>
<sequence length="165" mass="17953">MTDTTDAMQRFQTALEQATTETQAFDALCALTKATAGAKLFTVMTADMDAMLARRVYTDDAENYPTSGTKEITIDTWFEQVHGRQECFVANTLADIDAVFPDAELIGRLGCASVVNLPIIIGGKMVATVNILHEEGYYTPPRVEQVKALLTLPAIATMAVVRQMG</sequence>
<feature type="domain" description="GAF" evidence="1">
    <location>
        <begin position="21"/>
        <end position="156"/>
    </location>
</feature>
<dbReference type="AlphaFoldDB" id="A0AAX3LMR5"/>
<protein>
    <submittedName>
        <fullName evidence="2">GAF domain-containing protein</fullName>
    </submittedName>
</protein>
<dbReference type="Gene3D" id="3.30.450.40">
    <property type="match status" value="1"/>
</dbReference>
<dbReference type="EMBL" id="CP116423">
    <property type="protein sequence ID" value="WCE69906.1"/>
    <property type="molecule type" value="Genomic_DNA"/>
</dbReference>
<dbReference type="Proteomes" id="UP001210770">
    <property type="component" value="Chromosome"/>
</dbReference>
<dbReference type="Pfam" id="PF13185">
    <property type="entry name" value="GAF_2"/>
    <property type="match status" value="1"/>
</dbReference>